<dbReference type="InterPro" id="IPR002772">
    <property type="entry name" value="Glyco_hydro_3_C"/>
</dbReference>
<dbReference type="PANTHER" id="PTHR42715">
    <property type="entry name" value="BETA-GLUCOSIDASE"/>
    <property type="match status" value="1"/>
</dbReference>
<feature type="domain" description="Fibronectin type III-like" evidence="4">
    <location>
        <begin position="409"/>
        <end position="487"/>
    </location>
</feature>
<dbReference type="Proteomes" id="UP000199315">
    <property type="component" value="Unassembled WGS sequence"/>
</dbReference>
<reference evidence="5 6" key="1">
    <citation type="submission" date="2016-09" db="EMBL/GenBank/DDBJ databases">
        <authorList>
            <person name="Capua I."/>
            <person name="De Benedictis P."/>
            <person name="Joannis T."/>
            <person name="Lombin L.H."/>
            <person name="Cattoli G."/>
        </authorList>
    </citation>
    <scope>NUCLEOTIDE SEQUENCE [LARGE SCALE GENOMIC DNA]</scope>
    <source>
        <strain evidence="5 6">GluBS11</strain>
    </source>
</reference>
<sequence>MKGKKHISKVTTAVAYALCVVIVAGLVVGNYYALKYQNLISVHFNQSNQKIVSAAGESSEYYTSDFDSEEERIAHLQEIGTKIEEEGIVLLKDENDALPLASGARISIFGQDSVDPVYGGGGAGSVDAAKAVDLEMAFEKSGFALNQTLWDFYESGEGSTYRKTTPDVYGKGSFAVNEVPEDVYTDEVKASFAEYSDAAVVVIGRSGGESSDLSSAPLESGYAYLQLDDDERAMLQMACDSFDQVVVLLNTQNAMELGFLEEYDVDACLWIGALGETGAYAVADVLAGEVNPSGALVDTYAYDSLSAPSMENFGKYSIANSEVDRGNAYMVYGEGIYVGYHYYETRYEDVVLGNEDKANYDYTAAVQYPLGYGLSYTEFEWSDFTVSETEDTYEITTTVTNTGDLAGKEIVQIYMQSPYTDYDKENGIEKASVELAGFEKTAEIEAGKSETVTVSVDKEEMKTYDAKGYSTYIVDAGDYYFAAGENAHDALNNILAAKGKTTADGMDYDGNAEFTTKVTVDKLDAETYAVSQDTGNAITNQFEEADMSYYDPEFQYLSRSSWTETWPATYADGVLTASDEMLADLEISFSEAENAEGPVTDTISEEIGELNAATLIGEEYQNELWNVLTEQMSAEELDQLVRVGGYATNSVESIQLPATIDKDGPAGISGTLVGGESGTSYPPEVVIASTWNLDLAEEFGACIGEDSMALGVAVWYAPACNIHRSPYSGRNFEYYSEDGFLSGKMAAGTVAGAQSKGTVVTVKHFALNDQECNRVGGAMFANEQSVRELYLQPFEIAVREGDALGMMASMNRIGCRWTGGHYGLMTSTLRDEWGFEGMVVTDQASYSVFAYEDLREGLEAGTDLWLNTDATLWTLTDEDMTPTVLTNMQRAAKNVVYAVANSNAMNGLSAGSKVVAVMPLWQKALITVDAVAGILVATAVISLTRRLMKQKKRNIEIVTEE</sequence>
<dbReference type="OrthoDB" id="98455at2"/>
<evidence type="ECO:0000256" key="3">
    <source>
        <dbReference type="SAM" id="Phobius"/>
    </source>
</evidence>
<evidence type="ECO:0000313" key="5">
    <source>
        <dbReference type="EMBL" id="SCP98672.1"/>
    </source>
</evidence>
<dbReference type="PRINTS" id="PR00133">
    <property type="entry name" value="GLHYDRLASE3"/>
</dbReference>
<feature type="transmembrane region" description="Helical" evidence="3">
    <location>
        <begin position="12"/>
        <end position="34"/>
    </location>
</feature>
<dbReference type="EMBL" id="FMKA01000024">
    <property type="protein sequence ID" value="SCP98672.1"/>
    <property type="molecule type" value="Genomic_DNA"/>
</dbReference>
<evidence type="ECO:0000256" key="2">
    <source>
        <dbReference type="ARBA" id="ARBA00022801"/>
    </source>
</evidence>
<dbReference type="InterPro" id="IPR026891">
    <property type="entry name" value="Fn3-like"/>
</dbReference>
<dbReference type="Gene3D" id="2.60.40.10">
    <property type="entry name" value="Immunoglobulins"/>
    <property type="match status" value="1"/>
</dbReference>
<keyword evidence="2" id="KW-0378">Hydrolase</keyword>
<dbReference type="Pfam" id="PF14310">
    <property type="entry name" value="Fn3-like"/>
    <property type="match status" value="1"/>
</dbReference>
<comment type="similarity">
    <text evidence="1">Belongs to the glycosyl hydrolase 3 family.</text>
</comment>
<dbReference type="GO" id="GO:0004553">
    <property type="term" value="F:hydrolase activity, hydrolyzing O-glycosyl compounds"/>
    <property type="evidence" value="ECO:0007669"/>
    <property type="project" value="InterPro"/>
</dbReference>
<dbReference type="InterPro" id="IPR036881">
    <property type="entry name" value="Glyco_hydro_3_C_sf"/>
</dbReference>
<dbReference type="STRING" id="1619234.SAMN05421730_102417"/>
<keyword evidence="3" id="KW-0472">Membrane</keyword>
<evidence type="ECO:0000259" key="4">
    <source>
        <dbReference type="SMART" id="SM01217"/>
    </source>
</evidence>
<keyword evidence="3" id="KW-1133">Transmembrane helix</keyword>
<name>A0A1D3TWP1_9FIRM</name>
<dbReference type="InterPro" id="IPR050288">
    <property type="entry name" value="Cellulose_deg_GH3"/>
</dbReference>
<dbReference type="AlphaFoldDB" id="A0A1D3TWP1"/>
<dbReference type="Gene3D" id="3.40.50.1700">
    <property type="entry name" value="Glycoside hydrolase family 3 C-terminal domain"/>
    <property type="match status" value="1"/>
</dbReference>
<dbReference type="InterPro" id="IPR001764">
    <property type="entry name" value="Glyco_hydro_3_N"/>
</dbReference>
<protein>
    <submittedName>
        <fullName evidence="5">Beta-glucosidase</fullName>
    </submittedName>
</protein>
<dbReference type="SUPFAM" id="SSF51445">
    <property type="entry name" value="(Trans)glycosidases"/>
    <property type="match status" value="1"/>
</dbReference>
<dbReference type="InterPro" id="IPR017853">
    <property type="entry name" value="GH"/>
</dbReference>
<dbReference type="SMART" id="SM01217">
    <property type="entry name" value="Fn3_like"/>
    <property type="match status" value="1"/>
</dbReference>
<dbReference type="GO" id="GO:0005975">
    <property type="term" value="P:carbohydrate metabolic process"/>
    <property type="evidence" value="ECO:0007669"/>
    <property type="project" value="InterPro"/>
</dbReference>
<accession>A0A1D3TWP1</accession>
<feature type="transmembrane region" description="Helical" evidence="3">
    <location>
        <begin position="924"/>
        <end position="943"/>
    </location>
</feature>
<dbReference type="Pfam" id="PF00933">
    <property type="entry name" value="Glyco_hydro_3"/>
    <property type="match status" value="1"/>
</dbReference>
<dbReference type="RefSeq" id="WP_091235777.1">
    <property type="nucleotide sequence ID" value="NZ_FMKA01000024.1"/>
</dbReference>
<dbReference type="Gene3D" id="3.20.20.300">
    <property type="entry name" value="Glycoside hydrolase, family 3, N-terminal domain"/>
    <property type="match status" value="1"/>
</dbReference>
<keyword evidence="3" id="KW-0812">Transmembrane</keyword>
<dbReference type="SUPFAM" id="SSF52279">
    <property type="entry name" value="Beta-D-glucan exohydrolase, C-terminal domain"/>
    <property type="match status" value="1"/>
</dbReference>
<dbReference type="PANTHER" id="PTHR42715:SF10">
    <property type="entry name" value="BETA-GLUCOSIDASE"/>
    <property type="match status" value="1"/>
</dbReference>
<gene>
    <name evidence="5" type="ORF">SAMN05421730_102417</name>
</gene>
<proteinExistence type="inferred from homology"/>
<dbReference type="InterPro" id="IPR013783">
    <property type="entry name" value="Ig-like_fold"/>
</dbReference>
<evidence type="ECO:0000256" key="1">
    <source>
        <dbReference type="ARBA" id="ARBA00005336"/>
    </source>
</evidence>
<dbReference type="InterPro" id="IPR036962">
    <property type="entry name" value="Glyco_hydro_3_N_sf"/>
</dbReference>
<keyword evidence="6" id="KW-1185">Reference proteome</keyword>
<evidence type="ECO:0000313" key="6">
    <source>
        <dbReference type="Proteomes" id="UP000199315"/>
    </source>
</evidence>
<organism evidence="5 6">
    <name type="scientific">Anaerobium acetethylicum</name>
    <dbReference type="NCBI Taxonomy" id="1619234"/>
    <lineage>
        <taxon>Bacteria</taxon>
        <taxon>Bacillati</taxon>
        <taxon>Bacillota</taxon>
        <taxon>Clostridia</taxon>
        <taxon>Lachnospirales</taxon>
        <taxon>Lachnospiraceae</taxon>
        <taxon>Anaerobium</taxon>
    </lineage>
</organism>
<dbReference type="Pfam" id="PF01915">
    <property type="entry name" value="Glyco_hydro_3_C"/>
    <property type="match status" value="1"/>
</dbReference>